<dbReference type="InterPro" id="IPR036116">
    <property type="entry name" value="FN3_sf"/>
</dbReference>
<dbReference type="EnsemblMetazoa" id="G1682.3">
    <property type="protein sequence ID" value="G1682.3:cds"/>
    <property type="gene ID" value="G1682"/>
</dbReference>
<evidence type="ECO:0000313" key="5">
    <source>
        <dbReference type="EnsemblMetazoa" id="G1682.3:cds"/>
    </source>
</evidence>
<dbReference type="InterPro" id="IPR003961">
    <property type="entry name" value="FN3_dom"/>
</dbReference>
<name>A0A8W8J4H6_MAGGI</name>
<dbReference type="Gene3D" id="2.60.40.10">
    <property type="entry name" value="Immunoglobulins"/>
    <property type="match status" value="3"/>
</dbReference>
<keyword evidence="6" id="KW-1185">Reference proteome</keyword>
<organism evidence="5 6">
    <name type="scientific">Magallana gigas</name>
    <name type="common">Pacific oyster</name>
    <name type="synonym">Crassostrea gigas</name>
    <dbReference type="NCBI Taxonomy" id="29159"/>
    <lineage>
        <taxon>Eukaryota</taxon>
        <taxon>Metazoa</taxon>
        <taxon>Spiralia</taxon>
        <taxon>Lophotrochozoa</taxon>
        <taxon>Mollusca</taxon>
        <taxon>Bivalvia</taxon>
        <taxon>Autobranchia</taxon>
        <taxon>Pteriomorphia</taxon>
        <taxon>Ostreida</taxon>
        <taxon>Ostreoidea</taxon>
        <taxon>Ostreidae</taxon>
        <taxon>Magallana</taxon>
    </lineage>
</organism>
<evidence type="ECO:0000256" key="1">
    <source>
        <dbReference type="SAM" id="MobiDB-lite"/>
    </source>
</evidence>
<dbReference type="EnsemblMetazoa" id="G1682.2">
    <property type="protein sequence ID" value="G1682.2:cds"/>
    <property type="gene ID" value="G1682"/>
</dbReference>
<evidence type="ECO:0000313" key="6">
    <source>
        <dbReference type="Proteomes" id="UP000005408"/>
    </source>
</evidence>
<evidence type="ECO:0000256" key="2">
    <source>
        <dbReference type="SAM" id="Phobius"/>
    </source>
</evidence>
<feature type="region of interest" description="Disordered" evidence="1">
    <location>
        <begin position="737"/>
        <end position="779"/>
    </location>
</feature>
<proteinExistence type="predicted"/>
<dbReference type="PROSITE" id="PS50853">
    <property type="entry name" value="FN3"/>
    <property type="match status" value="1"/>
</dbReference>
<feature type="signal peptide" evidence="3">
    <location>
        <begin position="1"/>
        <end position="22"/>
    </location>
</feature>
<dbReference type="SUPFAM" id="SSF49265">
    <property type="entry name" value="Fibronectin type III"/>
    <property type="match status" value="2"/>
</dbReference>
<reference evidence="5" key="1">
    <citation type="submission" date="2022-08" db="UniProtKB">
        <authorList>
            <consortium name="EnsemblMetazoa"/>
        </authorList>
    </citation>
    <scope>IDENTIFICATION</scope>
    <source>
        <strain evidence="5">05x7-T-G4-1.051#20</strain>
    </source>
</reference>
<feature type="region of interest" description="Disordered" evidence="1">
    <location>
        <begin position="868"/>
        <end position="887"/>
    </location>
</feature>
<evidence type="ECO:0000256" key="3">
    <source>
        <dbReference type="SAM" id="SignalP"/>
    </source>
</evidence>
<feature type="transmembrane region" description="Helical" evidence="2">
    <location>
        <begin position="690"/>
        <end position="715"/>
    </location>
</feature>
<feature type="compositionally biased region" description="Low complexity" evidence="1">
    <location>
        <begin position="749"/>
        <end position="764"/>
    </location>
</feature>
<protein>
    <recommendedName>
        <fullName evidence="4">Fibronectin type-III domain-containing protein</fullName>
    </recommendedName>
</protein>
<feature type="chain" id="PRO_5042430977" description="Fibronectin type-III domain-containing protein" evidence="3">
    <location>
        <begin position="23"/>
        <end position="951"/>
    </location>
</feature>
<accession>A0A8W8J4H6</accession>
<keyword evidence="3" id="KW-0732">Signal</keyword>
<keyword evidence="2" id="KW-1133">Transmembrane helix</keyword>
<dbReference type="SMART" id="SM00060">
    <property type="entry name" value="FN3"/>
    <property type="match status" value="2"/>
</dbReference>
<dbReference type="AlphaFoldDB" id="A0A8W8J4H6"/>
<dbReference type="Pfam" id="PF00041">
    <property type="entry name" value="fn3"/>
    <property type="match status" value="1"/>
</dbReference>
<evidence type="ECO:0000259" key="4">
    <source>
        <dbReference type="PROSITE" id="PS50853"/>
    </source>
</evidence>
<keyword evidence="2" id="KW-0472">Membrane</keyword>
<feature type="domain" description="Fibronectin type-III" evidence="4">
    <location>
        <begin position="254"/>
        <end position="363"/>
    </location>
</feature>
<dbReference type="Proteomes" id="UP000005408">
    <property type="component" value="Unassembled WGS sequence"/>
</dbReference>
<dbReference type="InterPro" id="IPR013783">
    <property type="entry name" value="Ig-like_fold"/>
</dbReference>
<keyword evidence="2" id="KW-0812">Transmembrane</keyword>
<dbReference type="CDD" id="cd00063">
    <property type="entry name" value="FN3"/>
    <property type="match status" value="2"/>
</dbReference>
<sequence length="951" mass="107754">MKALRCTLQIVLFLCICTLVTSEDQCNLTLKTDPLYIFLGEQINLTCTLYRFRTVYNTSGSENHVLISKWNKQNLNISSYIIDNDNSTVTAHAQDVVSVNSVPEKAILWYLCTSPLCEDKSARRFLNIENRPVKVSNGSCLVYNWQNMTCAWDLGVIYRNTRDVSVTVQYNDSVQDFTNLDYDVTLRWSVYTHLSPCKHIQIKGKCLTCKMLENDDRESYRRGTYMFVVNITNSRRPEAGVSSRFYFNTDELVQPAKVENVLTQVNKTEINLLWSHSKPYVPLQFKIEYKSQWENDWKEKIYSREINDFDPRMKPTKEMGVTLTDLTPYTMYDIRISCIPIVSGKVKGFWSETFMTTARTLEDVPSAVPVVQPSFFSCIAPECSEIQIYWQPIKEEDNRCDMMRYKVEPMSPKSPHSRPVFATEDSVSARLPLNTNATVQISVVPFNEKTNEFPVMEPSMLVIPPKSQWPRAPVHLEALSDGKESKSVTLTWSYPDNFRNKPFNGDFTVVWCKKNIDGICQKELNWLGAVVNTTLQLKVSNGSTVDDYIYGIAADGYYGGVRSSSGIVWADCVHFTNRTISEKLDVISIVEEIDQGIMKIAWRRYKCKEFRGQVIQYIITYCAERNCKDTTQSLNVSKDGRNYTIRGLAPAKYRLWVGAVSDAGRGPSRQIEFMIYKKQNFLGQNENESVAAAVGIALGILVVIALTIMVPYCLWKHFRTLGKDEIELPKIVLEKNSQTTSGRESGVLSSNGSSTSTQSTTNHSGETHDSGFGPMRSVMTSEMPTHYQPLQIMSSARVPDQYYDPECVQFDALDEETRIMETDSSESSRLLEIKNNPISEESAYKSDLSSRYKSSQHSQNCDELQQLVTGTDDSVHEADDSSVGSERYSMDDISTVLDNDCGNEDITDSVTSGGSLPDYLPSQINISNQKSQTVVCYNSDYVTSNDFSNFS</sequence>